<evidence type="ECO:0000256" key="1">
    <source>
        <dbReference type="SAM" id="SignalP"/>
    </source>
</evidence>
<feature type="chain" id="PRO_5045861485" description="Porin" evidence="1">
    <location>
        <begin position="24"/>
        <end position="421"/>
    </location>
</feature>
<dbReference type="RefSeq" id="WP_338686372.1">
    <property type="nucleotide sequence ID" value="NZ_AP024702.1"/>
</dbReference>
<keyword evidence="3" id="KW-1185">Reference proteome</keyword>
<dbReference type="EMBL" id="AP024702">
    <property type="protein sequence ID" value="BCX49673.1"/>
    <property type="molecule type" value="Genomic_DNA"/>
</dbReference>
<accession>A0ABM7RH83</accession>
<proteinExistence type="predicted"/>
<organism evidence="2 3">
    <name type="scientific">Haloferula helveola</name>
    <dbReference type="NCBI Taxonomy" id="490095"/>
    <lineage>
        <taxon>Bacteria</taxon>
        <taxon>Pseudomonadati</taxon>
        <taxon>Verrucomicrobiota</taxon>
        <taxon>Verrucomicrobiia</taxon>
        <taxon>Verrucomicrobiales</taxon>
        <taxon>Verrucomicrobiaceae</taxon>
        <taxon>Haloferula</taxon>
    </lineage>
</organism>
<protein>
    <recommendedName>
        <fullName evidence="4">Porin</fullName>
    </recommendedName>
</protein>
<name>A0ABM7RH83_9BACT</name>
<evidence type="ECO:0000313" key="3">
    <source>
        <dbReference type="Proteomes" id="UP001374893"/>
    </source>
</evidence>
<dbReference type="Proteomes" id="UP001374893">
    <property type="component" value="Chromosome"/>
</dbReference>
<evidence type="ECO:0008006" key="4">
    <source>
        <dbReference type="Google" id="ProtNLM"/>
    </source>
</evidence>
<sequence>MRIPVRILGIGFTVMLAFHAAQAGELGAKTPVSQPPSPSGGDWCKSLVDFPKLYKNDENPYLQELNLYLVYHHQYTYIDGKDRNGRHFNDVYDENRRFWWGFNGRFLDYFKFKFASNASRDLGPAGGRWQLGHENFRSAYVSFDAGRAFGIEAVDSLEFGYGRRSIRMTDQWQRSATHINTIERADFSNKMWPNDEDGSNPLAAWLKFTKGLSTVDIAVVSTDESGYMPSWNAGTMLFVSWEGDFAGMTPFDMNDLWFSFFYQDADIPEDRLAGGIEWALAGVSRIGRGPWAVHTSLGIGDNGDQTNPRREGMFWGGYVMPMYWIVDGKLKLVLRYQYQGAEEPDGIRLNGRYARVAEQRLGLALNGGRGDEHHNLYAGLNWYLCGENVKLMTGVQYDRLESDGQRIYSGWTTSVAARFFF</sequence>
<keyword evidence="1" id="KW-0732">Signal</keyword>
<gene>
    <name evidence="2" type="ORF">HAHE_35810</name>
</gene>
<evidence type="ECO:0000313" key="2">
    <source>
        <dbReference type="EMBL" id="BCX49673.1"/>
    </source>
</evidence>
<feature type="signal peptide" evidence="1">
    <location>
        <begin position="1"/>
        <end position="23"/>
    </location>
</feature>
<reference evidence="2 3" key="1">
    <citation type="submission" date="2021-06" db="EMBL/GenBank/DDBJ databases">
        <title>Complete genome of Haloferula helveola possessing various polysaccharide degrading enzymes.</title>
        <authorList>
            <person name="Takami H."/>
            <person name="Huang C."/>
            <person name="Hamasaki K."/>
        </authorList>
    </citation>
    <scope>NUCLEOTIDE SEQUENCE [LARGE SCALE GENOMIC DNA]</scope>
    <source>
        <strain evidence="2 3">CN-1</strain>
    </source>
</reference>